<proteinExistence type="inferred from homology"/>
<reference evidence="3 4" key="1">
    <citation type="journal article" date="2019" name="ISME J.">
        <title>Isolation and characterization of a thermophilic sulfur- and iron-reducing thaumarchaeote from a terrestrial acidic hot spring.</title>
        <authorList>
            <person name="Kato S."/>
            <person name="Itoh T."/>
            <person name="Yuki M."/>
            <person name="Nagamori M."/>
            <person name="Ohnishi M."/>
            <person name="Uematsu K."/>
            <person name="Suzuki K."/>
            <person name="Takashina T."/>
            <person name="Ohkuma M."/>
        </authorList>
    </citation>
    <scope>NUCLEOTIDE SEQUENCE [LARGE SCALE GENOMIC DNA]</scope>
    <source>
        <strain evidence="3 4">NAS-02</strain>
    </source>
</reference>
<dbReference type="AlphaFoldDB" id="A0A4P2VGX9"/>
<dbReference type="KEGG" id="ccai:NAS2_1305"/>
<protein>
    <submittedName>
        <fullName evidence="3">Choline-sulfatase</fullName>
        <ecNumber evidence="3">3.1.6.6</ecNumber>
    </submittedName>
</protein>
<comment type="similarity">
    <text evidence="1">Belongs to the sulfatase family.</text>
</comment>
<dbReference type="Proteomes" id="UP000509448">
    <property type="component" value="Chromosome"/>
</dbReference>
<dbReference type="InterPro" id="IPR017850">
    <property type="entry name" value="Alkaline_phosphatase_core_sf"/>
</dbReference>
<dbReference type="GO" id="GO:0004065">
    <property type="term" value="F:arylsulfatase activity"/>
    <property type="evidence" value="ECO:0007669"/>
    <property type="project" value="TreeGrafter"/>
</dbReference>
<keyword evidence="3" id="KW-0378">Hydrolase</keyword>
<evidence type="ECO:0000313" key="3">
    <source>
        <dbReference type="EMBL" id="BBE42693.1"/>
    </source>
</evidence>
<dbReference type="PANTHER" id="PTHR42693:SF33">
    <property type="entry name" value="ARYLSULFATASE"/>
    <property type="match status" value="1"/>
</dbReference>
<dbReference type="EMBL" id="AP018732">
    <property type="protein sequence ID" value="BBE42693.1"/>
    <property type="molecule type" value="Genomic_DNA"/>
</dbReference>
<dbReference type="GO" id="GO:0047753">
    <property type="term" value="F:choline-sulfatase activity"/>
    <property type="evidence" value="ECO:0007669"/>
    <property type="project" value="UniProtKB-EC"/>
</dbReference>
<accession>A0A4P2VGX9</accession>
<dbReference type="Pfam" id="PF00884">
    <property type="entry name" value="Sulfatase"/>
    <property type="match status" value="1"/>
</dbReference>
<evidence type="ECO:0000259" key="2">
    <source>
        <dbReference type="Pfam" id="PF00884"/>
    </source>
</evidence>
<dbReference type="OrthoDB" id="3164at2157"/>
<dbReference type="PANTHER" id="PTHR42693">
    <property type="entry name" value="ARYLSULFATASE FAMILY MEMBER"/>
    <property type="match status" value="1"/>
</dbReference>
<feature type="domain" description="Sulfatase N-terminal" evidence="2">
    <location>
        <begin position="4"/>
        <end position="333"/>
    </location>
</feature>
<gene>
    <name evidence="3" type="ORF">NAS2_1305</name>
</gene>
<evidence type="ECO:0000313" key="4">
    <source>
        <dbReference type="Proteomes" id="UP000509448"/>
    </source>
</evidence>
<dbReference type="EC" id="3.1.6.6" evidence="3"/>
<name>A0A4P2VGX9_9ARCH</name>
<evidence type="ECO:0000256" key="1">
    <source>
        <dbReference type="ARBA" id="ARBA00008779"/>
    </source>
</evidence>
<dbReference type="Gene3D" id="3.40.720.10">
    <property type="entry name" value="Alkaline Phosphatase, subunit A"/>
    <property type="match status" value="1"/>
</dbReference>
<dbReference type="RefSeq" id="WP_174448904.1">
    <property type="nucleotide sequence ID" value="NZ_AP018732.1"/>
</dbReference>
<dbReference type="InterPro" id="IPR000917">
    <property type="entry name" value="Sulfatase_N"/>
</dbReference>
<sequence length="429" mass="47401">MRRPNVALIVVDSLREDHSRGLDQLLDVGFVRYENAIAPAPWTLPSHVSMFTGLYPGTHGVHEMYQDVPGLDEVAREGMRRLNYGVAGELMDEGYEMHFVTANLFITPQYGFQRYTRHLTASPYMPEALDWDEFSGLNESFWRNGRNYLRTAREFLSMGKGALLGRAILRGMKLSMGLGLRDKGSSAVLDAVKGMNAHEPYMLFVNLMEAHEPYTPRDLAGSVSAEAAFNAIFAGRVPEDVVAAWRRQYPRHAEYAVERALDVVRALGHRLEDSLVIVTSDHGQLLGDGGIGHGYFLSDGLLRVPLYVKWPTGMRAPRQTGRYVSLAQIPSMIRAAMGDQPAGIGSDVVMAESFGPISMPTGWRSRLPRSALREAFSHRMRIYARGGAATYNAGADRVEDTAGIDVVDASRIARELLGMGTAEELPARA</sequence>
<organism evidence="3 4">
    <name type="scientific">Conexivisphaera calida</name>
    <dbReference type="NCBI Taxonomy" id="1874277"/>
    <lineage>
        <taxon>Archaea</taxon>
        <taxon>Nitrososphaerota</taxon>
        <taxon>Conexivisphaeria</taxon>
        <taxon>Conexivisphaerales</taxon>
        <taxon>Conexivisphaeraceae</taxon>
        <taxon>Conexivisphaera</taxon>
    </lineage>
</organism>
<dbReference type="InterPro" id="IPR050738">
    <property type="entry name" value="Sulfatase"/>
</dbReference>
<dbReference type="GeneID" id="55585119"/>
<dbReference type="SUPFAM" id="SSF53649">
    <property type="entry name" value="Alkaline phosphatase-like"/>
    <property type="match status" value="1"/>
</dbReference>
<keyword evidence="4" id="KW-1185">Reference proteome</keyword>